<keyword evidence="2" id="KW-1185">Reference proteome</keyword>
<gene>
    <name evidence="1" type="ORF">R1flu_021508</name>
</gene>
<organism evidence="1 2">
    <name type="scientific">Riccia fluitans</name>
    <dbReference type="NCBI Taxonomy" id="41844"/>
    <lineage>
        <taxon>Eukaryota</taxon>
        <taxon>Viridiplantae</taxon>
        <taxon>Streptophyta</taxon>
        <taxon>Embryophyta</taxon>
        <taxon>Marchantiophyta</taxon>
        <taxon>Marchantiopsida</taxon>
        <taxon>Marchantiidae</taxon>
        <taxon>Marchantiales</taxon>
        <taxon>Ricciaceae</taxon>
        <taxon>Riccia</taxon>
    </lineage>
</organism>
<protein>
    <submittedName>
        <fullName evidence="1">Uncharacterized protein</fullName>
    </submittedName>
</protein>
<comment type="caution">
    <text evidence="1">The sequence shown here is derived from an EMBL/GenBank/DDBJ whole genome shotgun (WGS) entry which is preliminary data.</text>
</comment>
<evidence type="ECO:0000313" key="1">
    <source>
        <dbReference type="EMBL" id="KAL2653380.1"/>
    </source>
</evidence>
<name>A0ABD1ZPW9_9MARC</name>
<accession>A0ABD1ZPW9</accession>
<proteinExistence type="predicted"/>
<sequence>MMMMGRAKAARLPKKNEVVLVAARDWVKNCRLRLLYPDQKILDSYMVATTRFDKVLPYCTRPAAVDALICVAIILLEIICSKLSSSVLGAEFRLWKLERGELSFLMGFFHYPHVADTKSSVLSVSHAAFLSLGAPSDGSEVMCL</sequence>
<dbReference type="EMBL" id="JBHFFA010000001">
    <property type="protein sequence ID" value="KAL2653380.1"/>
    <property type="molecule type" value="Genomic_DNA"/>
</dbReference>
<reference evidence="1 2" key="1">
    <citation type="submission" date="2024-09" db="EMBL/GenBank/DDBJ databases">
        <title>Chromosome-scale assembly of Riccia fluitans.</title>
        <authorList>
            <person name="Paukszto L."/>
            <person name="Sawicki J."/>
            <person name="Karawczyk K."/>
            <person name="Piernik-Szablinska J."/>
            <person name="Szczecinska M."/>
            <person name="Mazdziarz M."/>
        </authorList>
    </citation>
    <scope>NUCLEOTIDE SEQUENCE [LARGE SCALE GENOMIC DNA]</scope>
    <source>
        <strain evidence="1">Rf_01</strain>
        <tissue evidence="1">Aerial parts of the thallus</tissue>
    </source>
</reference>
<evidence type="ECO:0000313" key="2">
    <source>
        <dbReference type="Proteomes" id="UP001605036"/>
    </source>
</evidence>
<dbReference type="Proteomes" id="UP001605036">
    <property type="component" value="Unassembled WGS sequence"/>
</dbReference>
<dbReference type="AlphaFoldDB" id="A0ABD1ZPW9"/>